<sequence length="204" mass="22591">MTFSGQCADIVLVYLALDLKNCECAKNDLPEPPICVVFNKTLAVSLFGELMALLKRKINRAYHDVPADISRGCVDTTKIQSKPIIAWLSIVIDTDTVSVDANTTAFIKKILNKLTVSQPSQDVVIAIEYIELALHRPDAIGERSVSRYPFRLCRLGALIRSINIGISLLCDQQCSCSVWDFPGCQLDTGNAPEFVRPFKSPIFK</sequence>
<dbReference type="EMBL" id="LFZK01000001">
    <property type="protein sequence ID" value="KYC29507.1"/>
    <property type="molecule type" value="Genomic_DNA"/>
</dbReference>
<organism evidence="1 2">
    <name type="scientific">Sterolibacterium denitrificans</name>
    <dbReference type="NCBI Taxonomy" id="157592"/>
    <lineage>
        <taxon>Bacteria</taxon>
        <taxon>Pseudomonadati</taxon>
        <taxon>Pseudomonadota</taxon>
        <taxon>Betaproteobacteria</taxon>
        <taxon>Nitrosomonadales</taxon>
        <taxon>Sterolibacteriaceae</taxon>
        <taxon>Sterolibacterium</taxon>
    </lineage>
</organism>
<evidence type="ECO:0000313" key="1">
    <source>
        <dbReference type="EMBL" id="KYC29507.1"/>
    </source>
</evidence>
<evidence type="ECO:0000313" key="2">
    <source>
        <dbReference type="Proteomes" id="UP000243416"/>
    </source>
</evidence>
<dbReference type="AlphaFoldDB" id="A0A656Z960"/>
<comment type="caution">
    <text evidence="1">The sequence shown here is derived from an EMBL/GenBank/DDBJ whole genome shotgun (WGS) entry which is preliminary data.</text>
</comment>
<gene>
    <name evidence="1" type="ORF">ACY05_03165</name>
</gene>
<dbReference type="Proteomes" id="UP000243416">
    <property type="component" value="Unassembled WGS sequence"/>
</dbReference>
<protein>
    <submittedName>
        <fullName evidence="1">Uncharacterized protein</fullName>
    </submittedName>
</protein>
<name>A0A656Z960_9PROT</name>
<proteinExistence type="predicted"/>
<accession>A0A656Z960</accession>
<keyword evidence="2" id="KW-1185">Reference proteome</keyword>
<reference evidence="1 2" key="1">
    <citation type="journal article" date="2016" name="ISME J.">
        <title>Integrated multi-omics analyses reveal the biochemical mechanisms and phylogenetic relevance of anaerobic androgen biodegradation in the environment.</title>
        <authorList>
            <person name="Yang F.C."/>
            <person name="Chen Y.L."/>
            <person name="Tang S.L."/>
            <person name="Yu C.P."/>
            <person name="Wang P.H."/>
            <person name="Ismail W."/>
            <person name="Wang C.H."/>
            <person name="Ding J.Y."/>
            <person name="Yang C.Y."/>
            <person name="Yang C.Y."/>
            <person name="Chiang Y.R."/>
        </authorList>
    </citation>
    <scope>NUCLEOTIDE SEQUENCE [LARGE SCALE GENOMIC DNA]</scope>
    <source>
        <strain evidence="1 2">DSM 13999</strain>
    </source>
</reference>